<dbReference type="InterPro" id="IPR051264">
    <property type="entry name" value="FAD-oxidored/transferase_4"/>
</dbReference>
<reference evidence="7 8" key="1">
    <citation type="submission" date="2018-07" db="EMBL/GenBank/DDBJ databases">
        <title>Genomic Encyclopedia of Type Strains, Phase III (KMG-III): the genomes of soil and plant-associated and newly described type strains.</title>
        <authorList>
            <person name="Whitman W."/>
        </authorList>
    </citation>
    <scope>NUCLEOTIDE SEQUENCE [LARGE SCALE GENOMIC DNA]</scope>
    <source>
        <strain evidence="7 8">CECT 8488</strain>
    </source>
</reference>
<dbReference type="SUPFAM" id="SSF56176">
    <property type="entry name" value="FAD-binding/transporter-associated domain-like"/>
    <property type="match status" value="1"/>
</dbReference>
<dbReference type="Gene3D" id="3.30.43.10">
    <property type="entry name" value="Uridine Diphospho-n-acetylenolpyruvylglucosamine Reductase, domain 2"/>
    <property type="match status" value="1"/>
</dbReference>
<protein>
    <submittedName>
        <fullName evidence="7">4-phosphoerythronate dehydrogenase (FAD-dependent)</fullName>
    </submittedName>
</protein>
<dbReference type="InterPro" id="IPR016164">
    <property type="entry name" value="FAD-linked_Oxase-like_C"/>
</dbReference>
<feature type="compositionally biased region" description="Basic and acidic residues" evidence="5">
    <location>
        <begin position="476"/>
        <end position="487"/>
    </location>
</feature>
<name>A0A3D9HSB9_9PROT</name>
<sequence>MPPHPAIEQIKQILGSKGWADEDGMLAPHLVDSRGSYQGRCLGLALPATTEEVSRIVTLCAHHRIPIVPQGGNTGRVGGATPDETGTALLINLSRMNNILEIDPEGHAITVEAGCILQNIQQAAADADRFFPLSLGAEGSCQIGGNLASNAGGINVLRYGNTRDLVLGLEAVMPDGRVMNALTALRKDNTGYDLKHLLIGSEGTLGIITKAVLRLFPRPTSQATAFCALDSLDSAVDLLGRARADSGDAVSSFELIPARAVEFASRHVPNTRPPLDDIPDWCVLLEFSGSGAAPSTNKDLESFLEGAFEAGLITDAMIAQNEGQRSDLWRLREAIVAAQKPEGASIKHDISVPVQAVPAFIRQANEAVTEACPGIRPYPFGHVGDGNIHYNLSQPEGMAPAAFKAREEDLHRIVYDITQSLGGSISAEHGIGRKKRDDLARYGDPVSLDLMRAIKKALDPDNIMNPGILLPTETNDNDKKPIRENRP</sequence>
<dbReference type="InterPro" id="IPR016166">
    <property type="entry name" value="FAD-bd_PCMH"/>
</dbReference>
<evidence type="ECO:0000256" key="4">
    <source>
        <dbReference type="ARBA" id="ARBA00022827"/>
    </source>
</evidence>
<dbReference type="FunFam" id="1.10.45.10:FF:000001">
    <property type="entry name" value="D-lactate dehydrogenase mitochondrial"/>
    <property type="match status" value="1"/>
</dbReference>
<dbReference type="PROSITE" id="PS51387">
    <property type="entry name" value="FAD_PCMH"/>
    <property type="match status" value="1"/>
</dbReference>
<dbReference type="InterPro" id="IPR016167">
    <property type="entry name" value="FAD-bd_PCMH_sub1"/>
</dbReference>
<dbReference type="InterPro" id="IPR016169">
    <property type="entry name" value="FAD-bd_PCMH_sub2"/>
</dbReference>
<dbReference type="AlphaFoldDB" id="A0A3D9HSB9"/>
<dbReference type="PANTHER" id="PTHR43716">
    <property type="entry name" value="D-2-HYDROXYGLUTARATE DEHYDROGENASE, MITOCHONDRIAL"/>
    <property type="match status" value="1"/>
</dbReference>
<dbReference type="Gene3D" id="1.10.45.10">
    <property type="entry name" value="Vanillyl-alcohol Oxidase, Chain A, domain 4"/>
    <property type="match status" value="1"/>
</dbReference>
<comment type="cofactor">
    <cofactor evidence="1">
        <name>FAD</name>
        <dbReference type="ChEBI" id="CHEBI:57692"/>
    </cofactor>
</comment>
<keyword evidence="3" id="KW-0285">Flavoprotein</keyword>
<dbReference type="InterPro" id="IPR016171">
    <property type="entry name" value="Vanillyl_alc_oxidase_C-sub2"/>
</dbReference>
<evidence type="ECO:0000256" key="3">
    <source>
        <dbReference type="ARBA" id="ARBA00022630"/>
    </source>
</evidence>
<comment type="caution">
    <text evidence="7">The sequence shown here is derived from an EMBL/GenBank/DDBJ whole genome shotgun (WGS) entry which is preliminary data.</text>
</comment>
<dbReference type="FunFam" id="3.30.465.10:FF:000001">
    <property type="entry name" value="D-2-hydroxyglutarate dehydrogenase, mitochondrial"/>
    <property type="match status" value="1"/>
</dbReference>
<feature type="domain" description="FAD-binding PCMH-type" evidence="6">
    <location>
        <begin position="37"/>
        <end position="218"/>
    </location>
</feature>
<dbReference type="Pfam" id="PF01565">
    <property type="entry name" value="FAD_binding_4"/>
    <property type="match status" value="1"/>
</dbReference>
<dbReference type="Gene3D" id="3.30.465.10">
    <property type="match status" value="1"/>
</dbReference>
<keyword evidence="8" id="KW-1185">Reference proteome</keyword>
<gene>
    <name evidence="7" type="ORF">DFP90_102249</name>
</gene>
<keyword evidence="4" id="KW-0274">FAD</keyword>
<dbReference type="GO" id="GO:0071949">
    <property type="term" value="F:FAD binding"/>
    <property type="evidence" value="ECO:0007669"/>
    <property type="project" value="InterPro"/>
</dbReference>
<dbReference type="SUPFAM" id="SSF55103">
    <property type="entry name" value="FAD-linked oxidases, C-terminal domain"/>
    <property type="match status" value="1"/>
</dbReference>
<dbReference type="GO" id="GO:0022904">
    <property type="term" value="P:respiratory electron transport chain"/>
    <property type="evidence" value="ECO:0007669"/>
    <property type="project" value="TreeGrafter"/>
</dbReference>
<dbReference type="EMBL" id="QRDW01000002">
    <property type="protein sequence ID" value="RED52231.1"/>
    <property type="molecule type" value="Genomic_DNA"/>
</dbReference>
<evidence type="ECO:0000313" key="7">
    <source>
        <dbReference type="EMBL" id="RED52231.1"/>
    </source>
</evidence>
<proteinExistence type="inferred from homology"/>
<evidence type="ECO:0000256" key="1">
    <source>
        <dbReference type="ARBA" id="ARBA00001974"/>
    </source>
</evidence>
<evidence type="ECO:0000313" key="8">
    <source>
        <dbReference type="Proteomes" id="UP000256845"/>
    </source>
</evidence>
<dbReference type="InterPro" id="IPR036318">
    <property type="entry name" value="FAD-bd_PCMH-like_sf"/>
</dbReference>
<dbReference type="Proteomes" id="UP000256845">
    <property type="component" value="Unassembled WGS sequence"/>
</dbReference>
<feature type="region of interest" description="Disordered" evidence="5">
    <location>
        <begin position="466"/>
        <end position="487"/>
    </location>
</feature>
<dbReference type="PANTHER" id="PTHR43716:SF2">
    <property type="entry name" value="BLL6224 PROTEIN"/>
    <property type="match status" value="1"/>
</dbReference>
<organism evidence="7 8">
    <name type="scientific">Aestuariispira insulae</name>
    <dbReference type="NCBI Taxonomy" id="1461337"/>
    <lineage>
        <taxon>Bacteria</taxon>
        <taxon>Pseudomonadati</taxon>
        <taxon>Pseudomonadota</taxon>
        <taxon>Alphaproteobacteria</taxon>
        <taxon>Rhodospirillales</taxon>
        <taxon>Kiloniellaceae</taxon>
        <taxon>Aestuariispira</taxon>
    </lineage>
</organism>
<evidence type="ECO:0000256" key="5">
    <source>
        <dbReference type="SAM" id="MobiDB-lite"/>
    </source>
</evidence>
<dbReference type="Gene3D" id="3.30.70.2190">
    <property type="match status" value="1"/>
</dbReference>
<comment type="similarity">
    <text evidence="2">Belongs to the FAD-binding oxidoreductase/transferase type 4 family.</text>
</comment>
<dbReference type="Pfam" id="PF02913">
    <property type="entry name" value="FAD-oxidase_C"/>
    <property type="match status" value="1"/>
</dbReference>
<accession>A0A3D9HSB9</accession>
<dbReference type="Gene3D" id="3.30.70.2740">
    <property type="match status" value="1"/>
</dbReference>
<dbReference type="GO" id="GO:0003824">
    <property type="term" value="F:catalytic activity"/>
    <property type="evidence" value="ECO:0007669"/>
    <property type="project" value="InterPro"/>
</dbReference>
<dbReference type="InterPro" id="IPR004113">
    <property type="entry name" value="FAD-bd_oxidored_4_C"/>
</dbReference>
<dbReference type="RefSeq" id="WP_218044604.1">
    <property type="nucleotide sequence ID" value="NZ_QRDW01000002.1"/>
</dbReference>
<evidence type="ECO:0000259" key="6">
    <source>
        <dbReference type="PROSITE" id="PS51387"/>
    </source>
</evidence>
<evidence type="ECO:0000256" key="2">
    <source>
        <dbReference type="ARBA" id="ARBA00008000"/>
    </source>
</evidence>
<dbReference type="InterPro" id="IPR006094">
    <property type="entry name" value="Oxid_FAD_bind_N"/>
</dbReference>